<feature type="domain" description="Phytocyanin" evidence="7">
    <location>
        <begin position="29"/>
        <end position="125"/>
    </location>
</feature>
<dbReference type="InterPro" id="IPR003245">
    <property type="entry name" value="Phytocyanin_dom"/>
</dbReference>
<feature type="signal peptide" evidence="6">
    <location>
        <begin position="1"/>
        <end position="15"/>
    </location>
</feature>
<evidence type="ECO:0000256" key="1">
    <source>
        <dbReference type="ARBA" id="ARBA00022729"/>
    </source>
</evidence>
<keyword evidence="3" id="KW-0325">Glycoprotein</keyword>
<keyword evidence="1 6" id="KW-0732">Signal</keyword>
<dbReference type="PANTHER" id="PTHR33021">
    <property type="entry name" value="BLUE COPPER PROTEIN"/>
    <property type="match status" value="1"/>
</dbReference>
<dbReference type="Proteomes" id="UP001279734">
    <property type="component" value="Unassembled WGS sequence"/>
</dbReference>
<accession>A0AAD3SAL0</accession>
<dbReference type="Gene3D" id="2.60.40.420">
    <property type="entry name" value="Cupredoxins - blue copper proteins"/>
    <property type="match status" value="1"/>
</dbReference>
<dbReference type="PANTHER" id="PTHR33021:SF262">
    <property type="entry name" value="EARLY NODULIN-LIKE PROTEIN 20"/>
    <property type="match status" value="1"/>
</dbReference>
<dbReference type="AlphaFoldDB" id="A0AAD3SAL0"/>
<dbReference type="SUPFAM" id="SSF49503">
    <property type="entry name" value="Cupredoxins"/>
    <property type="match status" value="1"/>
</dbReference>
<evidence type="ECO:0000313" key="9">
    <source>
        <dbReference type="Proteomes" id="UP001279734"/>
    </source>
</evidence>
<evidence type="ECO:0000256" key="2">
    <source>
        <dbReference type="ARBA" id="ARBA00023157"/>
    </source>
</evidence>
<dbReference type="GO" id="GO:0005886">
    <property type="term" value="C:plasma membrane"/>
    <property type="evidence" value="ECO:0007669"/>
    <property type="project" value="TreeGrafter"/>
</dbReference>
<comment type="caution">
    <text evidence="8">The sequence shown here is derived from an EMBL/GenBank/DDBJ whole genome shotgun (WGS) entry which is preliminary data.</text>
</comment>
<protein>
    <recommendedName>
        <fullName evidence="7">Phytocyanin domain-containing protein</fullName>
    </recommendedName>
</protein>
<evidence type="ECO:0000313" key="8">
    <source>
        <dbReference type="EMBL" id="GMH07134.1"/>
    </source>
</evidence>
<keyword evidence="2" id="KW-1015">Disulfide bond</keyword>
<evidence type="ECO:0000256" key="3">
    <source>
        <dbReference type="ARBA" id="ARBA00023180"/>
    </source>
</evidence>
<proteinExistence type="inferred from homology"/>
<evidence type="ECO:0000256" key="4">
    <source>
        <dbReference type="ARBA" id="ARBA00035011"/>
    </source>
</evidence>
<dbReference type="InterPro" id="IPR039391">
    <property type="entry name" value="Phytocyanin-like"/>
</dbReference>
<dbReference type="GO" id="GO:0009055">
    <property type="term" value="F:electron transfer activity"/>
    <property type="evidence" value="ECO:0007669"/>
    <property type="project" value="InterPro"/>
</dbReference>
<dbReference type="PROSITE" id="PS51485">
    <property type="entry name" value="PHYTOCYANIN"/>
    <property type="match status" value="1"/>
</dbReference>
<keyword evidence="9" id="KW-1185">Reference proteome</keyword>
<comment type="similarity">
    <text evidence="4">Belongs to the early nodulin-like (ENODL) family.</text>
</comment>
<name>A0AAD3SAL0_NEPGR</name>
<sequence>MVSLTVVMAVAVVVATVGTVEVVGGRKPELHRVGGGKQTWKLDVNYTDWASRERFYVGDWLCPKTFNVLEVNKTGYDKCIETTFITNITRGGRDVFNLTEAKPYYFISGRGFCVRGVKLAVNVEEYTPRPPASRINSNLHSHASRMFPSLTPLIGEQLDRGEESLGG</sequence>
<gene>
    <name evidence="8" type="ORF">Nepgr_008974</name>
</gene>
<feature type="chain" id="PRO_5042249104" description="Phytocyanin domain-containing protein" evidence="6">
    <location>
        <begin position="16"/>
        <end position="167"/>
    </location>
</feature>
<evidence type="ECO:0000256" key="5">
    <source>
        <dbReference type="ARBA" id="ARBA00037626"/>
    </source>
</evidence>
<evidence type="ECO:0000259" key="7">
    <source>
        <dbReference type="PROSITE" id="PS51485"/>
    </source>
</evidence>
<dbReference type="InterPro" id="IPR008972">
    <property type="entry name" value="Cupredoxin"/>
</dbReference>
<comment type="function">
    <text evidence="5">May act as a carbohydrate transporter.</text>
</comment>
<dbReference type="FunFam" id="2.60.40.420:FF:000018">
    <property type="entry name" value="Lamin-like protein"/>
    <property type="match status" value="1"/>
</dbReference>
<reference evidence="8" key="1">
    <citation type="submission" date="2023-05" db="EMBL/GenBank/DDBJ databases">
        <title>Nepenthes gracilis genome sequencing.</title>
        <authorList>
            <person name="Fukushima K."/>
        </authorList>
    </citation>
    <scope>NUCLEOTIDE SEQUENCE</scope>
    <source>
        <strain evidence="8">SING2019-196</strain>
    </source>
</reference>
<organism evidence="8 9">
    <name type="scientific">Nepenthes gracilis</name>
    <name type="common">Slender pitcher plant</name>
    <dbReference type="NCBI Taxonomy" id="150966"/>
    <lineage>
        <taxon>Eukaryota</taxon>
        <taxon>Viridiplantae</taxon>
        <taxon>Streptophyta</taxon>
        <taxon>Embryophyta</taxon>
        <taxon>Tracheophyta</taxon>
        <taxon>Spermatophyta</taxon>
        <taxon>Magnoliopsida</taxon>
        <taxon>eudicotyledons</taxon>
        <taxon>Gunneridae</taxon>
        <taxon>Pentapetalae</taxon>
        <taxon>Caryophyllales</taxon>
        <taxon>Nepenthaceae</taxon>
        <taxon>Nepenthes</taxon>
    </lineage>
</organism>
<evidence type="ECO:0000256" key="6">
    <source>
        <dbReference type="SAM" id="SignalP"/>
    </source>
</evidence>
<dbReference type="EMBL" id="BSYO01000007">
    <property type="protein sequence ID" value="GMH07134.1"/>
    <property type="molecule type" value="Genomic_DNA"/>
</dbReference>
<dbReference type="Pfam" id="PF02298">
    <property type="entry name" value="Cu_bind_like"/>
    <property type="match status" value="1"/>
</dbReference>